<dbReference type="Proteomes" id="UP000005104">
    <property type="component" value="Chromosome"/>
</dbReference>
<sequence length="182" mass="20434">MFDVRKIQEQIIFEAVRKQSEAGTAAEIVYGKDGTAKGETNADWVKSTMCRLEDKFDQERTKQIRMNCQCGYGMDEKLALLNELKTAASNMEEFAASDKAKAAGLFCENGQLLLQFLFCPCPMLADVDKLKTKTWCQCTTGYSKVLFEKAFGCMVDVELLKSIKSGDDICLMKIIPHGLIWN</sequence>
<dbReference type="InterPro" id="IPR046142">
    <property type="entry name" value="DUF6144"/>
</dbReference>
<dbReference type="Pfam" id="PF19641">
    <property type="entry name" value="DUF6144"/>
    <property type="match status" value="1"/>
</dbReference>
<dbReference type="eggNOG" id="ENOG502ZCJT">
    <property type="taxonomic scope" value="Bacteria"/>
</dbReference>
<keyword evidence="2" id="KW-1185">Reference proteome</keyword>
<dbReference type="HOGENOM" id="CLU_098961_0_0_9"/>
<evidence type="ECO:0008006" key="3">
    <source>
        <dbReference type="Google" id="ProtNLM"/>
    </source>
</evidence>
<accession>H5Y4P9</accession>
<dbReference type="EMBL" id="CM001441">
    <property type="protein sequence ID" value="EHQ89785.1"/>
    <property type="molecule type" value="Genomic_DNA"/>
</dbReference>
<reference evidence="1 2" key="1">
    <citation type="submission" date="2011-11" db="EMBL/GenBank/DDBJ databases">
        <title>The Noncontiguous Finished genome of Desulfosporosinus youngiae DSM 17734.</title>
        <authorList>
            <consortium name="US DOE Joint Genome Institute (JGI-PGF)"/>
            <person name="Lucas S."/>
            <person name="Han J."/>
            <person name="Lapidus A."/>
            <person name="Cheng J.-F."/>
            <person name="Goodwin L."/>
            <person name="Pitluck S."/>
            <person name="Peters L."/>
            <person name="Ovchinnikova G."/>
            <person name="Lu M."/>
            <person name="Land M.L."/>
            <person name="Hauser L."/>
            <person name="Pester M."/>
            <person name="Spring S."/>
            <person name="Ollivier B."/>
            <person name="Rattei T."/>
            <person name="Klenk H.-P."/>
            <person name="Wagner M."/>
            <person name="Loy A."/>
            <person name="Woyke T.J."/>
        </authorList>
    </citation>
    <scope>NUCLEOTIDE SEQUENCE [LARGE SCALE GENOMIC DNA]</scope>
    <source>
        <strain evidence="1 2">DSM 17734</strain>
    </source>
</reference>
<organism evidence="1 2">
    <name type="scientific">Desulfosporosinus youngiae DSM 17734</name>
    <dbReference type="NCBI Taxonomy" id="768710"/>
    <lineage>
        <taxon>Bacteria</taxon>
        <taxon>Bacillati</taxon>
        <taxon>Bacillota</taxon>
        <taxon>Clostridia</taxon>
        <taxon>Eubacteriales</taxon>
        <taxon>Desulfitobacteriaceae</taxon>
        <taxon>Desulfosporosinus</taxon>
    </lineage>
</organism>
<dbReference type="RefSeq" id="WP_007783834.1">
    <property type="nucleotide sequence ID" value="NZ_CM001441.1"/>
</dbReference>
<evidence type="ECO:0000313" key="2">
    <source>
        <dbReference type="Proteomes" id="UP000005104"/>
    </source>
</evidence>
<proteinExistence type="predicted"/>
<gene>
    <name evidence="1" type="ORF">DesyoDRAFT_2730</name>
</gene>
<dbReference type="AlphaFoldDB" id="H5Y4P9"/>
<name>H5Y4P9_9FIRM</name>
<protein>
    <recommendedName>
        <fullName evidence="3">L-2-amino-thiazoline-4-carboxylic acid hydrolase</fullName>
    </recommendedName>
</protein>
<dbReference type="OrthoDB" id="2035251at2"/>
<dbReference type="STRING" id="768710.DesyoDRAFT_2730"/>
<evidence type="ECO:0000313" key="1">
    <source>
        <dbReference type="EMBL" id="EHQ89785.1"/>
    </source>
</evidence>